<protein>
    <submittedName>
        <fullName evidence="1">Uncharacterized protein</fullName>
    </submittedName>
</protein>
<dbReference type="RefSeq" id="WP_160776919.1">
    <property type="nucleotide sequence ID" value="NZ_WUMV01000008.1"/>
</dbReference>
<dbReference type="EMBL" id="WUMV01000008">
    <property type="protein sequence ID" value="MXN66670.1"/>
    <property type="molecule type" value="Genomic_DNA"/>
</dbReference>
<comment type="caution">
    <text evidence="1">The sequence shown here is derived from an EMBL/GenBank/DDBJ whole genome shotgun (WGS) entry which is preliminary data.</text>
</comment>
<sequence>MHEIDMAMSSDVLILGAPRNVIERYGGRMHRFSGEFQEAVRFAVAELPHELADYTVIHAADGHWFDAREIKEHYRHLARH</sequence>
<evidence type="ECO:0000313" key="1">
    <source>
        <dbReference type="EMBL" id="MXN66670.1"/>
    </source>
</evidence>
<gene>
    <name evidence="1" type="ORF">GR183_17270</name>
</gene>
<proteinExistence type="predicted"/>
<name>A0A7X3LX41_9HYPH</name>
<dbReference type="AlphaFoldDB" id="A0A7X3LX41"/>
<keyword evidence="2" id="KW-1185">Reference proteome</keyword>
<dbReference type="Proteomes" id="UP000433101">
    <property type="component" value="Unassembled WGS sequence"/>
</dbReference>
<organism evidence="1 2">
    <name type="scientific">Stappia sediminis</name>
    <dbReference type="NCBI Taxonomy" id="2692190"/>
    <lineage>
        <taxon>Bacteria</taxon>
        <taxon>Pseudomonadati</taxon>
        <taxon>Pseudomonadota</taxon>
        <taxon>Alphaproteobacteria</taxon>
        <taxon>Hyphomicrobiales</taxon>
        <taxon>Stappiaceae</taxon>
        <taxon>Stappia</taxon>
    </lineage>
</organism>
<accession>A0A7X3LX41</accession>
<reference evidence="1 2" key="1">
    <citation type="submission" date="2019-12" db="EMBL/GenBank/DDBJ databases">
        <authorList>
            <person name="Li M."/>
        </authorList>
    </citation>
    <scope>NUCLEOTIDE SEQUENCE [LARGE SCALE GENOMIC DNA]</scope>
    <source>
        <strain evidence="1 2">GBMRC 2046</strain>
    </source>
</reference>
<evidence type="ECO:0000313" key="2">
    <source>
        <dbReference type="Proteomes" id="UP000433101"/>
    </source>
</evidence>